<gene>
    <name evidence="1" type="ORF">H0E87_024319</name>
</gene>
<evidence type="ECO:0000313" key="2">
    <source>
        <dbReference type="Proteomes" id="UP000807159"/>
    </source>
</evidence>
<accession>A0A8T2X8B4</accession>
<proteinExistence type="predicted"/>
<organism evidence="1 2">
    <name type="scientific">Populus deltoides</name>
    <name type="common">Eastern poplar</name>
    <name type="synonym">Eastern cottonwood</name>
    <dbReference type="NCBI Taxonomy" id="3696"/>
    <lineage>
        <taxon>Eukaryota</taxon>
        <taxon>Viridiplantae</taxon>
        <taxon>Streptophyta</taxon>
        <taxon>Embryophyta</taxon>
        <taxon>Tracheophyta</taxon>
        <taxon>Spermatophyta</taxon>
        <taxon>Magnoliopsida</taxon>
        <taxon>eudicotyledons</taxon>
        <taxon>Gunneridae</taxon>
        <taxon>Pentapetalae</taxon>
        <taxon>rosids</taxon>
        <taxon>fabids</taxon>
        <taxon>Malpighiales</taxon>
        <taxon>Salicaceae</taxon>
        <taxon>Saliceae</taxon>
        <taxon>Populus</taxon>
    </lineage>
</organism>
<name>A0A8T2X8B4_POPDE</name>
<sequence>MKMSEKVSCEVINLSFMMSAITRCSYTAQVLAFNKPLESFSPLLTEPKSPPLSSPQVSVAEHFRRLLAAIIQSNRKCELGAYDSACVALNAKTSEFGSDAQMGEHGQGNSLWGYDSIARYGKKIF</sequence>
<evidence type="ECO:0000313" key="1">
    <source>
        <dbReference type="EMBL" id="KAH8488633.1"/>
    </source>
</evidence>
<comment type="caution">
    <text evidence="1">The sequence shown here is derived from an EMBL/GenBank/DDBJ whole genome shotgun (WGS) entry which is preliminary data.</text>
</comment>
<keyword evidence="2" id="KW-1185">Reference proteome</keyword>
<dbReference type="AlphaFoldDB" id="A0A8T2X8B4"/>
<dbReference type="EMBL" id="JACEGQ020000014">
    <property type="protein sequence ID" value="KAH8488633.1"/>
    <property type="molecule type" value="Genomic_DNA"/>
</dbReference>
<protein>
    <submittedName>
        <fullName evidence="1">Uncharacterized protein</fullName>
    </submittedName>
</protein>
<reference evidence="1" key="1">
    <citation type="journal article" date="2021" name="J. Hered.">
        <title>Genome Assembly of Salicaceae Populus deltoides (Eastern Cottonwood) I-69 Based on Nanopore Sequencing and Hi-C Technologies.</title>
        <authorList>
            <person name="Bai S."/>
            <person name="Wu H."/>
            <person name="Zhang J."/>
            <person name="Pan Z."/>
            <person name="Zhao W."/>
            <person name="Li Z."/>
            <person name="Tong C."/>
        </authorList>
    </citation>
    <scope>NUCLEOTIDE SEQUENCE</scope>
    <source>
        <tissue evidence="1">Leaf</tissue>
    </source>
</reference>
<dbReference type="Proteomes" id="UP000807159">
    <property type="component" value="Chromosome 14"/>
</dbReference>